<evidence type="ECO:0000313" key="3">
    <source>
        <dbReference type="EMBL" id="QKF07084.1"/>
    </source>
</evidence>
<dbReference type="Proteomes" id="UP000503297">
    <property type="component" value="Chromosome"/>
</dbReference>
<keyword evidence="2" id="KW-0812">Transmembrane</keyword>
<feature type="transmembrane region" description="Helical" evidence="2">
    <location>
        <begin position="20"/>
        <end position="37"/>
    </location>
</feature>
<keyword evidence="2" id="KW-0472">Membrane</keyword>
<accession>A0A6M8J0N3</accession>
<protein>
    <submittedName>
        <fullName evidence="3">Uncharacterized protein</fullName>
    </submittedName>
</protein>
<keyword evidence="4" id="KW-1185">Reference proteome</keyword>
<evidence type="ECO:0000256" key="2">
    <source>
        <dbReference type="SAM" id="Phobius"/>
    </source>
</evidence>
<proteinExistence type="predicted"/>
<name>A0A6M8J0N3_9ACTN</name>
<dbReference type="RefSeq" id="WP_173163946.1">
    <property type="nucleotide sequence ID" value="NZ_CP053716.1"/>
</dbReference>
<gene>
    <name evidence="3" type="ORF">HLV38_02270</name>
</gene>
<feature type="region of interest" description="Disordered" evidence="1">
    <location>
        <begin position="36"/>
        <end position="105"/>
    </location>
</feature>
<dbReference type="EMBL" id="CP053716">
    <property type="protein sequence ID" value="QKF07084.1"/>
    <property type="molecule type" value="Genomic_DNA"/>
</dbReference>
<feature type="compositionally biased region" description="Basic and acidic residues" evidence="1">
    <location>
        <begin position="56"/>
        <end position="100"/>
    </location>
</feature>
<organism evidence="3 4">
    <name type="scientific">Berryella wangjianweii</name>
    <dbReference type="NCBI Taxonomy" id="2734634"/>
    <lineage>
        <taxon>Bacteria</taxon>
        <taxon>Bacillati</taxon>
        <taxon>Actinomycetota</taxon>
        <taxon>Coriobacteriia</taxon>
        <taxon>Eggerthellales</taxon>
        <taxon>Eggerthellaceae</taxon>
        <taxon>Berryella</taxon>
    </lineage>
</organism>
<dbReference type="AlphaFoldDB" id="A0A6M8J0N3"/>
<reference evidence="4" key="1">
    <citation type="submission" date="2020-05" db="EMBL/GenBank/DDBJ databases">
        <title>Novel species in genus Nocardioides.</title>
        <authorList>
            <person name="Zhang G."/>
        </authorList>
    </citation>
    <scope>NUCLEOTIDE SEQUENCE [LARGE SCALE GENOMIC DNA]</scope>
    <source>
        <strain evidence="4">zg-1050</strain>
    </source>
</reference>
<keyword evidence="2" id="KW-1133">Transmembrane helix</keyword>
<dbReference type="KEGG" id="bwa:HLV38_02270"/>
<evidence type="ECO:0000313" key="4">
    <source>
        <dbReference type="Proteomes" id="UP000503297"/>
    </source>
</evidence>
<sequence>MRTTPKPSPNASGKPLYKRWWVWVIVVVVLAGAFGGGKGEQQSAQVKGAEAPKAAEQSKDAGKTDKNGAKEPETEKPAVKGSEAGKDAGSEAKTEPEAAKSPKPITLVAGEKGEYGKELVMNEERLIVYYVPGGTYSVKNIGKYGTQVTVYEGVRKGDNGDEYTSVSGSPAVIMPGRSADVVVPEGWFIEIKEPSHIELTLK</sequence>
<evidence type="ECO:0000256" key="1">
    <source>
        <dbReference type="SAM" id="MobiDB-lite"/>
    </source>
</evidence>